<organism evidence="2 3">
    <name type="scientific">Mucor circinelloides f. lusitanicus</name>
    <name type="common">Mucor racemosus var. lusitanicus</name>
    <dbReference type="NCBI Taxonomy" id="29924"/>
    <lineage>
        <taxon>Eukaryota</taxon>
        <taxon>Fungi</taxon>
        <taxon>Fungi incertae sedis</taxon>
        <taxon>Mucoromycota</taxon>
        <taxon>Mucoromycotina</taxon>
        <taxon>Mucoromycetes</taxon>
        <taxon>Mucorales</taxon>
        <taxon>Mucorineae</taxon>
        <taxon>Mucoraceae</taxon>
        <taxon>Mucor</taxon>
    </lineage>
</organism>
<feature type="signal peptide" evidence="1">
    <location>
        <begin position="1"/>
        <end position="24"/>
    </location>
</feature>
<dbReference type="AlphaFoldDB" id="A0A8H4BHJ3"/>
<feature type="chain" id="PRO_5034541913" description="CBM1 domain-containing protein" evidence="1">
    <location>
        <begin position="25"/>
        <end position="87"/>
    </location>
</feature>
<protein>
    <recommendedName>
        <fullName evidence="4">CBM1 domain-containing protein</fullName>
    </recommendedName>
</protein>
<evidence type="ECO:0000313" key="2">
    <source>
        <dbReference type="EMBL" id="KAF1802437.1"/>
    </source>
</evidence>
<name>A0A8H4BHJ3_MUCCL</name>
<comment type="caution">
    <text evidence="2">The sequence shown here is derived from an EMBL/GenBank/DDBJ whole genome shotgun (WGS) entry which is preliminary data.</text>
</comment>
<evidence type="ECO:0000256" key="1">
    <source>
        <dbReference type="SAM" id="SignalP"/>
    </source>
</evidence>
<dbReference type="EMBL" id="JAAECE010000004">
    <property type="protein sequence ID" value="KAF1802437.1"/>
    <property type="molecule type" value="Genomic_DNA"/>
</dbReference>
<evidence type="ECO:0008006" key="4">
    <source>
        <dbReference type="Google" id="ProtNLM"/>
    </source>
</evidence>
<keyword evidence="1" id="KW-0732">Signal</keyword>
<accession>A0A8H4BHJ3</accession>
<proteinExistence type="predicted"/>
<gene>
    <name evidence="2" type="ORF">FB192DRAFT_1378073</name>
</gene>
<reference evidence="2 3" key="1">
    <citation type="submission" date="2019-09" db="EMBL/GenBank/DDBJ databases">
        <authorList>
            <consortium name="DOE Joint Genome Institute"/>
            <person name="Mondo S.J."/>
            <person name="Navarro-Mendoza M.I."/>
            <person name="Perez-Arques C."/>
            <person name="Panchal S."/>
            <person name="Nicolas F.E."/>
            <person name="Ganguly P."/>
            <person name="Pangilinan J."/>
            <person name="Grigoriev I."/>
            <person name="Heitman J."/>
            <person name="Sanya K."/>
            <person name="Garre V."/>
        </authorList>
    </citation>
    <scope>NUCLEOTIDE SEQUENCE [LARGE SCALE GENOMIC DNA]</scope>
    <source>
        <strain evidence="2 3">MU402</strain>
    </source>
</reference>
<dbReference type="Proteomes" id="UP000469890">
    <property type="component" value="Unassembled WGS sequence"/>
</dbReference>
<sequence length="87" mass="9624">MLATAKYGLIALLFLLATLNVVQATCRVTKHEGSIFEYCCSCIDKGWFGECHSTHSNTCSGNRKFNGEHSCPTGEWGCYSDDNHPFV</sequence>
<evidence type="ECO:0000313" key="3">
    <source>
        <dbReference type="Proteomes" id="UP000469890"/>
    </source>
</evidence>